<reference evidence="3" key="1">
    <citation type="submission" date="2015-06" db="EMBL/GenBank/DDBJ databases">
        <authorList>
            <person name="Urmite Genomes"/>
        </authorList>
    </citation>
    <scope>NUCLEOTIDE SEQUENCE [LARGE SCALE GENOMIC DNA]</scope>
    <source>
        <strain evidence="3">CSUR P1867</strain>
    </source>
</reference>
<dbReference type="AlphaFoldDB" id="A0A0G4Q1Y1"/>
<dbReference type="PANTHER" id="PTHR30087">
    <property type="entry name" value="INNER MEMBRANE PROTEIN"/>
    <property type="match status" value="1"/>
</dbReference>
<protein>
    <recommendedName>
        <fullName evidence="1">DUF1722 domain-containing protein</fullName>
    </recommendedName>
</protein>
<evidence type="ECO:0000313" key="3">
    <source>
        <dbReference type="Proteomes" id="UP000183920"/>
    </source>
</evidence>
<dbReference type="Proteomes" id="UP000183920">
    <property type="component" value="Unassembled WGS sequence"/>
</dbReference>
<dbReference type="RefSeq" id="WP_072062951.1">
    <property type="nucleotide sequence ID" value="NZ_CVRY01000001.1"/>
</dbReference>
<dbReference type="EMBL" id="CVRY01000001">
    <property type="protein sequence ID" value="CRL59818.1"/>
    <property type="molecule type" value="Genomic_DNA"/>
</dbReference>
<dbReference type="PANTHER" id="PTHR30087:SF1">
    <property type="entry name" value="HYPOTHETICAL CYTOSOLIC PROTEIN"/>
    <property type="match status" value="1"/>
</dbReference>
<name>A0A0G4Q1Y1_9GAMM</name>
<evidence type="ECO:0000259" key="1">
    <source>
        <dbReference type="Pfam" id="PF08349"/>
    </source>
</evidence>
<organism evidence="2 3">
    <name type="scientific">Proteus penneri</name>
    <dbReference type="NCBI Taxonomy" id="102862"/>
    <lineage>
        <taxon>Bacteria</taxon>
        <taxon>Pseudomonadati</taxon>
        <taxon>Pseudomonadota</taxon>
        <taxon>Gammaproteobacteria</taxon>
        <taxon>Enterobacterales</taxon>
        <taxon>Morganellaceae</taxon>
        <taxon>Proteus</taxon>
    </lineage>
</organism>
<evidence type="ECO:0000313" key="2">
    <source>
        <dbReference type="EMBL" id="CRL59818.1"/>
    </source>
</evidence>
<accession>A0A0G4Q1Y1</accession>
<feature type="domain" description="DUF1722" evidence="1">
    <location>
        <begin position="121"/>
        <end position="238"/>
    </location>
</feature>
<sequence>MERKVNYLGISSEIMSNTNHQLQEKLALLCDTVQAEKIGIMQIEAQNRDNLLPLYGYIGKKGDSLISPVNFTLPQLNIDQLLQPIVFDHFLTQFFTLFDYQQQVNQSLTKGALVKFHSRYKYLIMAYSLAAYRELGRDIANFSDAIPLEEVASKYLEKLMKAFSVAANREGQTNALMHMAGYFKRNLNSQQKQELAQTILLYRQGVVPFSKPYNLLQYWLSVYPDDYLIHQRYFLPYPQAFDYLREQL</sequence>
<dbReference type="InterPro" id="IPR013560">
    <property type="entry name" value="DUF1722"/>
</dbReference>
<dbReference type="Pfam" id="PF08349">
    <property type="entry name" value="DUF1722"/>
    <property type="match status" value="1"/>
</dbReference>
<gene>
    <name evidence="2" type="ORF">BN1804_00644</name>
</gene>
<proteinExistence type="predicted"/>